<dbReference type="Proteomes" id="UP000660885">
    <property type="component" value="Unassembled WGS sequence"/>
</dbReference>
<evidence type="ECO:0000313" key="1">
    <source>
        <dbReference type="EMBL" id="MBL6080066.1"/>
    </source>
</evidence>
<accession>A0ABS1U9W4</accession>
<name>A0ABS1U9W4_9PROT</name>
<reference evidence="1 2" key="1">
    <citation type="submission" date="2021-01" db="EMBL/GenBank/DDBJ databases">
        <title>Belnapia mucosa sp. nov. and Belnapia arida sp. nov., isolated from the Tabernas Desert (Almeria, Spain).</title>
        <authorList>
            <person name="Molina-Menor E."/>
            <person name="Vidal-Verdu A."/>
            <person name="Calonge A."/>
            <person name="Satari L."/>
            <person name="Pereto J."/>
            <person name="Porcar M."/>
        </authorList>
    </citation>
    <scope>NUCLEOTIDE SEQUENCE [LARGE SCALE GENOMIC DNA]</scope>
    <source>
        <strain evidence="1 2">T18</strain>
    </source>
</reference>
<dbReference type="RefSeq" id="WP_202833303.1">
    <property type="nucleotide sequence ID" value="NZ_JAETWB010000010.1"/>
</dbReference>
<evidence type="ECO:0000313" key="2">
    <source>
        <dbReference type="Proteomes" id="UP000660885"/>
    </source>
</evidence>
<proteinExistence type="predicted"/>
<organism evidence="1 2">
    <name type="scientific">Belnapia arida</name>
    <dbReference type="NCBI Taxonomy" id="2804533"/>
    <lineage>
        <taxon>Bacteria</taxon>
        <taxon>Pseudomonadati</taxon>
        <taxon>Pseudomonadota</taxon>
        <taxon>Alphaproteobacteria</taxon>
        <taxon>Acetobacterales</taxon>
        <taxon>Roseomonadaceae</taxon>
        <taxon>Belnapia</taxon>
    </lineage>
</organism>
<sequence>MANDQMGTPTQHGRSGSIVFRLSGHKPGWRRGLFARLRPGLEAGLLPPGASDRPLKTMRVVA</sequence>
<dbReference type="EMBL" id="JAETWB010000010">
    <property type="protein sequence ID" value="MBL6080066.1"/>
    <property type="molecule type" value="Genomic_DNA"/>
</dbReference>
<comment type="caution">
    <text evidence="1">The sequence shown here is derived from an EMBL/GenBank/DDBJ whole genome shotgun (WGS) entry which is preliminary data.</text>
</comment>
<protein>
    <submittedName>
        <fullName evidence="1">Uncharacterized protein</fullName>
    </submittedName>
</protein>
<keyword evidence="2" id="KW-1185">Reference proteome</keyword>
<gene>
    <name evidence="1" type="ORF">JMJ56_18755</name>
</gene>